<dbReference type="EMBL" id="CABFNP030000803">
    <property type="protein sequence ID" value="CAI6087892.1"/>
    <property type="molecule type" value="Genomic_DNA"/>
</dbReference>
<gene>
    <name evidence="1" type="ORF">CCHLO57077_00019147</name>
</gene>
<dbReference type="Pfam" id="PF11578">
    <property type="entry name" value="DUF3237"/>
    <property type="match status" value="1"/>
</dbReference>
<proteinExistence type="predicted"/>
<name>A0AA35LZU1_9HYPO</name>
<dbReference type="Gene3D" id="2.40.160.20">
    <property type="match status" value="1"/>
</dbReference>
<organism evidence="1 2">
    <name type="scientific">Clonostachys chloroleuca</name>
    <dbReference type="NCBI Taxonomy" id="1926264"/>
    <lineage>
        <taxon>Eukaryota</taxon>
        <taxon>Fungi</taxon>
        <taxon>Dikarya</taxon>
        <taxon>Ascomycota</taxon>
        <taxon>Pezizomycotina</taxon>
        <taxon>Sordariomycetes</taxon>
        <taxon>Hypocreomycetidae</taxon>
        <taxon>Hypocreales</taxon>
        <taxon>Bionectriaceae</taxon>
        <taxon>Clonostachys</taxon>
    </lineage>
</organism>
<reference evidence="1" key="1">
    <citation type="submission" date="2023-01" db="EMBL/GenBank/DDBJ databases">
        <authorList>
            <person name="Piombo E."/>
        </authorList>
    </citation>
    <scope>NUCLEOTIDE SEQUENCE</scope>
</reference>
<dbReference type="Proteomes" id="UP001160390">
    <property type="component" value="Unassembled WGS sequence"/>
</dbReference>
<keyword evidence="2" id="KW-1185">Reference proteome</keyword>
<sequence length="153" mass="16549">MGTNSTGGTLAHGRLFETELSGSVIDGDDYITMQPDGKILRPQLIARVRPDDGDTPFQLTSTGASEATPDIIAITTTETTTGKSIPYGETYSVWRVEFQGGSARIANLRNSIFVASVTVSDGEHPDEFVVGFKISKVYNTKTDVVIGQEFRQD</sequence>
<evidence type="ECO:0000313" key="1">
    <source>
        <dbReference type="EMBL" id="CAI6087892.1"/>
    </source>
</evidence>
<protein>
    <submittedName>
        <fullName evidence="1">Uncharacterized protein</fullName>
    </submittedName>
</protein>
<comment type="caution">
    <text evidence="1">The sequence shown here is derived from an EMBL/GenBank/DDBJ whole genome shotgun (WGS) entry which is preliminary data.</text>
</comment>
<dbReference type="AlphaFoldDB" id="A0AA35LZU1"/>
<evidence type="ECO:0000313" key="2">
    <source>
        <dbReference type="Proteomes" id="UP001160390"/>
    </source>
</evidence>
<accession>A0AA35LZU1</accession>